<keyword evidence="10 11" id="KW-0998">Cell outer membrane</keyword>
<evidence type="ECO:0000256" key="1">
    <source>
        <dbReference type="ARBA" id="ARBA00004571"/>
    </source>
</evidence>
<evidence type="ECO:0000313" key="16">
    <source>
        <dbReference type="EMBL" id="MCW6534118.1"/>
    </source>
</evidence>
<keyword evidence="13" id="KW-0732">Signal</keyword>
<evidence type="ECO:0000256" key="10">
    <source>
        <dbReference type="ARBA" id="ARBA00023237"/>
    </source>
</evidence>
<proteinExistence type="inferred from homology"/>
<sequence length="763" mass="82561">MSLRSFGILLLSGSALAATQAAAQTEAPAAALAAEATGQSGNDIVVTALRRSTTLQDTPISISAIGGEALNRIGATSINDYFRQVPNLQVEGNAPASRRITIRGVRSAGEATVGLYYDETPLTGPGGTTADAGSTNPDINLFDVERVEVLRGPQGTLFGAGSMGGTIRMIYNKPDATKIAGAMEVQGTVTKNGDPGFYAKGMINLPIATDVLALRVVAYKENRGGFIDVPGLKRENVNDVRSWGGRVMLRFTPDDNLAITASANYQRNELDGPTNYNLSLGAYNSTVESIARNNDRLQLYNLTLTYKLPFNATFTGSASTYNWDLLRNSDYTKTLRGSRTNATSCRNYVGVASCNASQMATYSAYVDSRLPGMLYQPLALKAWIYEARVSGSLLNDGISYTLGIFHDDRQDRADSQVAKADANGNLITPLDLTAWRIVKTSVKQTAFFAELSVKPVHALTLTAGTRRFSYDKTVFGQVQISNYITQSYVGPPSTVDASAKGWVHKFNASYDFDRDFMVYATASKGFRPGGANNVPGLTNTLVAYQPDSLWNYEIGAKTQWFNRMLTLNAAVYQIDWRNMQVSGRSANGAFSFLTNAGKARIKGAEIEATLRPVEGLSLNTALGFVDAKLTEDQLNSGLAATGSTGLKGDRIPYIPQFTLSLGGDYRWSLSDKLHGTVSANLTHSAGSYSEFRPTYTFYRRNSAYENVGMRAGIETDNGLTLQLFVQNLFNTDKPIQLSSSIGDPDSALTLQPRTFGIMARKTF</sequence>
<keyword evidence="3 11" id="KW-1134">Transmembrane beta strand</keyword>
<dbReference type="CDD" id="cd01347">
    <property type="entry name" value="ligand_gated_channel"/>
    <property type="match status" value="1"/>
</dbReference>
<evidence type="ECO:0000313" key="17">
    <source>
        <dbReference type="Proteomes" id="UP001165565"/>
    </source>
</evidence>
<evidence type="ECO:0000256" key="5">
    <source>
        <dbReference type="ARBA" id="ARBA00022692"/>
    </source>
</evidence>
<feature type="chain" id="PRO_5041211874" evidence="13">
    <location>
        <begin position="18"/>
        <end position="763"/>
    </location>
</feature>
<dbReference type="AlphaFoldDB" id="A0AA41ZE90"/>
<feature type="domain" description="TonB-dependent receptor-like beta-barrel" evidence="14">
    <location>
        <begin position="256"/>
        <end position="728"/>
    </location>
</feature>
<evidence type="ECO:0000256" key="13">
    <source>
        <dbReference type="SAM" id="SignalP"/>
    </source>
</evidence>
<dbReference type="RefSeq" id="WP_265268079.1">
    <property type="nucleotide sequence ID" value="NZ_JANFAV010000002.1"/>
</dbReference>
<evidence type="ECO:0000256" key="11">
    <source>
        <dbReference type="PROSITE-ProRule" id="PRU01360"/>
    </source>
</evidence>
<dbReference type="Pfam" id="PF00593">
    <property type="entry name" value="TonB_dep_Rec_b-barrel"/>
    <property type="match status" value="1"/>
</dbReference>
<evidence type="ECO:0000256" key="8">
    <source>
        <dbReference type="ARBA" id="ARBA00023077"/>
    </source>
</evidence>
<dbReference type="GO" id="GO:0009279">
    <property type="term" value="C:cell outer membrane"/>
    <property type="evidence" value="ECO:0007669"/>
    <property type="project" value="UniProtKB-SubCell"/>
</dbReference>
<keyword evidence="2 11" id="KW-0813">Transport</keyword>
<dbReference type="InterPro" id="IPR012910">
    <property type="entry name" value="Plug_dom"/>
</dbReference>
<name>A0AA41ZE90_9SPHN</name>
<keyword evidence="8 12" id="KW-0798">TonB box</keyword>
<evidence type="ECO:0000259" key="14">
    <source>
        <dbReference type="Pfam" id="PF00593"/>
    </source>
</evidence>
<dbReference type="Pfam" id="PF07715">
    <property type="entry name" value="Plug"/>
    <property type="match status" value="1"/>
</dbReference>
<evidence type="ECO:0000256" key="7">
    <source>
        <dbReference type="ARBA" id="ARBA00023065"/>
    </source>
</evidence>
<dbReference type="InterPro" id="IPR039426">
    <property type="entry name" value="TonB-dep_rcpt-like"/>
</dbReference>
<comment type="caution">
    <text evidence="16">The sequence shown here is derived from an EMBL/GenBank/DDBJ whole genome shotgun (WGS) entry which is preliminary data.</text>
</comment>
<dbReference type="PANTHER" id="PTHR32552:SF81">
    <property type="entry name" value="TONB-DEPENDENT OUTER MEMBRANE RECEPTOR"/>
    <property type="match status" value="1"/>
</dbReference>
<dbReference type="InterPro" id="IPR036942">
    <property type="entry name" value="Beta-barrel_TonB_sf"/>
</dbReference>
<evidence type="ECO:0000256" key="6">
    <source>
        <dbReference type="ARBA" id="ARBA00023004"/>
    </source>
</evidence>
<dbReference type="PANTHER" id="PTHR32552">
    <property type="entry name" value="FERRICHROME IRON RECEPTOR-RELATED"/>
    <property type="match status" value="1"/>
</dbReference>
<keyword evidence="6" id="KW-0408">Iron</keyword>
<evidence type="ECO:0000259" key="15">
    <source>
        <dbReference type="Pfam" id="PF07715"/>
    </source>
</evidence>
<reference evidence="16" key="1">
    <citation type="submission" date="2022-06" db="EMBL/GenBank/DDBJ databases">
        <title>Sphingomonas sp. nov. isolated from rhizosphere soil of tomato.</title>
        <authorList>
            <person name="Dong H."/>
            <person name="Gao R."/>
        </authorList>
    </citation>
    <scope>NUCLEOTIDE SEQUENCE</scope>
    <source>
        <strain evidence="16">MMSM24</strain>
    </source>
</reference>
<dbReference type="GO" id="GO:0006826">
    <property type="term" value="P:iron ion transport"/>
    <property type="evidence" value="ECO:0007669"/>
    <property type="project" value="UniProtKB-KW"/>
</dbReference>
<protein>
    <submittedName>
        <fullName evidence="16">TonB-dependent receptor</fullName>
    </submittedName>
</protein>
<comment type="subcellular location">
    <subcellularLocation>
        <location evidence="1 11">Cell outer membrane</location>
        <topology evidence="1 11">Multi-pass membrane protein</topology>
    </subcellularLocation>
</comment>
<dbReference type="PROSITE" id="PS52016">
    <property type="entry name" value="TONB_DEPENDENT_REC_3"/>
    <property type="match status" value="1"/>
</dbReference>
<dbReference type="InterPro" id="IPR000531">
    <property type="entry name" value="Beta-barrel_TonB"/>
</dbReference>
<dbReference type="EMBL" id="JANFAV010000002">
    <property type="protein sequence ID" value="MCW6534118.1"/>
    <property type="molecule type" value="Genomic_DNA"/>
</dbReference>
<comment type="similarity">
    <text evidence="11 12">Belongs to the TonB-dependent receptor family.</text>
</comment>
<keyword evidence="5 11" id="KW-0812">Transmembrane</keyword>
<organism evidence="16 17">
    <name type="scientific">Sphingomonas lycopersici</name>
    <dbReference type="NCBI Taxonomy" id="2951807"/>
    <lineage>
        <taxon>Bacteria</taxon>
        <taxon>Pseudomonadati</taxon>
        <taxon>Pseudomonadota</taxon>
        <taxon>Alphaproteobacteria</taxon>
        <taxon>Sphingomonadales</taxon>
        <taxon>Sphingomonadaceae</taxon>
        <taxon>Sphingomonas</taxon>
    </lineage>
</organism>
<evidence type="ECO:0000256" key="2">
    <source>
        <dbReference type="ARBA" id="ARBA00022448"/>
    </source>
</evidence>
<evidence type="ECO:0000256" key="3">
    <source>
        <dbReference type="ARBA" id="ARBA00022452"/>
    </source>
</evidence>
<dbReference type="Proteomes" id="UP001165565">
    <property type="component" value="Unassembled WGS sequence"/>
</dbReference>
<evidence type="ECO:0000256" key="4">
    <source>
        <dbReference type="ARBA" id="ARBA00022496"/>
    </source>
</evidence>
<feature type="signal peptide" evidence="13">
    <location>
        <begin position="1"/>
        <end position="17"/>
    </location>
</feature>
<keyword evidence="16" id="KW-0675">Receptor</keyword>
<accession>A0AA41ZE90</accession>
<evidence type="ECO:0000256" key="9">
    <source>
        <dbReference type="ARBA" id="ARBA00023136"/>
    </source>
</evidence>
<feature type="domain" description="TonB-dependent receptor plug" evidence="15">
    <location>
        <begin position="55"/>
        <end position="166"/>
    </location>
</feature>
<dbReference type="Gene3D" id="2.40.170.20">
    <property type="entry name" value="TonB-dependent receptor, beta-barrel domain"/>
    <property type="match status" value="1"/>
</dbReference>
<keyword evidence="7" id="KW-0406">Ion transport</keyword>
<dbReference type="SUPFAM" id="SSF56935">
    <property type="entry name" value="Porins"/>
    <property type="match status" value="1"/>
</dbReference>
<keyword evidence="17" id="KW-1185">Reference proteome</keyword>
<gene>
    <name evidence="16" type="ORF">NEE01_04895</name>
</gene>
<keyword evidence="4" id="KW-0410">Iron transport</keyword>
<keyword evidence="9 11" id="KW-0472">Membrane</keyword>
<evidence type="ECO:0000256" key="12">
    <source>
        <dbReference type="RuleBase" id="RU003357"/>
    </source>
</evidence>